<dbReference type="Gene3D" id="1.20.120.450">
    <property type="entry name" value="dinb family like domain"/>
    <property type="match status" value="1"/>
</dbReference>
<protein>
    <submittedName>
        <fullName evidence="1">DUF1993 domain-containing protein</fullName>
    </submittedName>
</protein>
<evidence type="ECO:0000313" key="1">
    <source>
        <dbReference type="EMBL" id="MCF7221428.1"/>
    </source>
</evidence>
<reference evidence="1" key="1">
    <citation type="submission" date="2022-01" db="EMBL/GenBank/DDBJ databases">
        <title>Lysobacter chinensis sp. nov., a bacterium isolated from cow dung compost.</title>
        <authorList>
            <person name="Liu Y."/>
        </authorList>
    </citation>
    <scope>NUCLEOTIDE SEQUENCE</scope>
    <source>
        <strain evidence="1">TLK-CK17</strain>
    </source>
</reference>
<evidence type="ECO:0000313" key="2">
    <source>
        <dbReference type="Proteomes" id="UP001430796"/>
    </source>
</evidence>
<dbReference type="SUPFAM" id="SSF109854">
    <property type="entry name" value="DinB/YfiT-like putative metalloenzymes"/>
    <property type="match status" value="1"/>
</dbReference>
<dbReference type="InterPro" id="IPR018531">
    <property type="entry name" value="DUF1993"/>
</dbReference>
<dbReference type="InterPro" id="IPR034660">
    <property type="entry name" value="DinB/YfiT-like"/>
</dbReference>
<dbReference type="Proteomes" id="UP001430796">
    <property type="component" value="Unassembled WGS sequence"/>
</dbReference>
<keyword evidence="2" id="KW-1185">Reference proteome</keyword>
<organism evidence="1 2">
    <name type="scientific">Marilutibacter chinensis</name>
    <dbReference type="NCBI Taxonomy" id="2912247"/>
    <lineage>
        <taxon>Bacteria</taxon>
        <taxon>Pseudomonadati</taxon>
        <taxon>Pseudomonadota</taxon>
        <taxon>Gammaproteobacteria</taxon>
        <taxon>Lysobacterales</taxon>
        <taxon>Lysobacteraceae</taxon>
        <taxon>Marilutibacter</taxon>
    </lineage>
</organism>
<sequence length="173" mass="19242">MSAPLSMYPASVPVFIRTLQNLVHVLKKGQAHAAANEYAPELLLQARLAPDMLPLVRQVQIATDMVKNGSARLAGIDAPKFADDETTFEELHARIERAIEFMRSLQPEQIDGSETRGISLNFGPTRLDYDGRAYLLDFVLPNLFFHVSIAYAILRQSGVRLGKLDYMGAGIER</sequence>
<dbReference type="PANTHER" id="PTHR36922:SF1">
    <property type="entry name" value="DUF1993 DOMAIN-CONTAINING PROTEIN"/>
    <property type="match status" value="1"/>
</dbReference>
<dbReference type="PANTHER" id="PTHR36922">
    <property type="entry name" value="BLL2446 PROTEIN"/>
    <property type="match status" value="1"/>
</dbReference>
<name>A0ABS9HRY7_9GAMM</name>
<proteinExistence type="predicted"/>
<reference evidence="1" key="2">
    <citation type="submission" date="2022-01" db="EMBL/GenBank/DDBJ databases">
        <authorList>
            <person name="Zhou L.Y."/>
        </authorList>
    </citation>
    <scope>NUCLEOTIDE SEQUENCE</scope>
    <source>
        <strain evidence="1">TLK-CK17</strain>
    </source>
</reference>
<dbReference type="EMBL" id="JAKJPO010000003">
    <property type="protein sequence ID" value="MCF7221428.1"/>
    <property type="molecule type" value="Genomic_DNA"/>
</dbReference>
<dbReference type="Pfam" id="PF09351">
    <property type="entry name" value="DUF1993"/>
    <property type="match status" value="1"/>
</dbReference>
<dbReference type="RefSeq" id="WP_237053860.1">
    <property type="nucleotide sequence ID" value="NZ_JAKJPO010000003.1"/>
</dbReference>
<gene>
    <name evidence="1" type="ORF">L3V18_06430</name>
</gene>
<accession>A0ABS9HRY7</accession>
<comment type="caution">
    <text evidence="1">The sequence shown here is derived from an EMBL/GenBank/DDBJ whole genome shotgun (WGS) entry which is preliminary data.</text>
</comment>